<dbReference type="EMBL" id="BAABEO010000035">
    <property type="protein sequence ID" value="GAA3703528.1"/>
    <property type="molecule type" value="Genomic_DNA"/>
</dbReference>
<evidence type="ECO:0000256" key="2">
    <source>
        <dbReference type="ARBA" id="ARBA00023125"/>
    </source>
</evidence>
<gene>
    <name evidence="5" type="ORF">GCM10023081_44850</name>
</gene>
<dbReference type="SUPFAM" id="SSF56349">
    <property type="entry name" value="DNA breaking-rejoining enzymes"/>
    <property type="match status" value="1"/>
</dbReference>
<keyword evidence="6" id="KW-1185">Reference proteome</keyword>
<organism evidence="5 6">
    <name type="scientific">Arthrobacter ginkgonis</name>
    <dbReference type="NCBI Taxonomy" id="1630594"/>
    <lineage>
        <taxon>Bacteria</taxon>
        <taxon>Bacillati</taxon>
        <taxon>Actinomycetota</taxon>
        <taxon>Actinomycetes</taxon>
        <taxon>Micrococcales</taxon>
        <taxon>Micrococcaceae</taxon>
        <taxon>Arthrobacter</taxon>
    </lineage>
</organism>
<dbReference type="Pfam" id="PF00589">
    <property type="entry name" value="Phage_integrase"/>
    <property type="match status" value="1"/>
</dbReference>
<proteinExistence type="inferred from homology"/>
<accession>A0ABP7DFC6</accession>
<dbReference type="InterPro" id="IPR013762">
    <property type="entry name" value="Integrase-like_cat_sf"/>
</dbReference>
<dbReference type="RefSeq" id="WP_345154479.1">
    <property type="nucleotide sequence ID" value="NZ_BAABEO010000035.1"/>
</dbReference>
<feature type="domain" description="Tyr recombinase" evidence="4">
    <location>
        <begin position="206"/>
        <end position="408"/>
    </location>
</feature>
<reference evidence="6" key="1">
    <citation type="journal article" date="2019" name="Int. J. Syst. Evol. Microbiol.">
        <title>The Global Catalogue of Microorganisms (GCM) 10K type strain sequencing project: providing services to taxonomists for standard genome sequencing and annotation.</title>
        <authorList>
            <consortium name="The Broad Institute Genomics Platform"/>
            <consortium name="The Broad Institute Genome Sequencing Center for Infectious Disease"/>
            <person name="Wu L."/>
            <person name="Ma J."/>
        </authorList>
    </citation>
    <scope>NUCLEOTIDE SEQUENCE [LARGE SCALE GENOMIC DNA]</scope>
    <source>
        <strain evidence="6">JCM 30742</strain>
    </source>
</reference>
<dbReference type="PANTHER" id="PTHR30349:SF41">
    <property type="entry name" value="INTEGRASE_RECOMBINASE PROTEIN MJ0367-RELATED"/>
    <property type="match status" value="1"/>
</dbReference>
<dbReference type="InterPro" id="IPR010998">
    <property type="entry name" value="Integrase_recombinase_N"/>
</dbReference>
<dbReference type="CDD" id="cd00397">
    <property type="entry name" value="DNA_BRE_C"/>
    <property type="match status" value="1"/>
</dbReference>
<keyword evidence="3" id="KW-0233">DNA recombination</keyword>
<comment type="caution">
    <text evidence="5">The sequence shown here is derived from an EMBL/GenBank/DDBJ whole genome shotgun (WGS) entry which is preliminary data.</text>
</comment>
<dbReference type="PANTHER" id="PTHR30349">
    <property type="entry name" value="PHAGE INTEGRASE-RELATED"/>
    <property type="match status" value="1"/>
</dbReference>
<evidence type="ECO:0000256" key="3">
    <source>
        <dbReference type="ARBA" id="ARBA00023172"/>
    </source>
</evidence>
<dbReference type="InterPro" id="IPR002104">
    <property type="entry name" value="Integrase_catalytic"/>
</dbReference>
<keyword evidence="2" id="KW-0238">DNA-binding</keyword>
<dbReference type="Gene3D" id="1.10.150.130">
    <property type="match status" value="1"/>
</dbReference>
<sequence length="416" mass="45536">MAGHGREPLGVGELGKIKESKFTKIDAVTKKEVEWTRYDSSVGMPDGSVKRFRVSAPTETAAYRAMRAKAEELSSLGTSLSKKNPTVADAFTDWLEHREKQVKASDQKTIGGKTITRQTLEQYQHHAGIVIRLLGPVRLTALSVPLIEAKLESLITGGDELEGASTARLCKVVLKMALDHAVRLGYLKANPAASVVLTSPGVPEVKAPDRAALDLLRAMVKARFEAKGVPGPKPNRRVLQAIELMVATGARIGEVMALRWRDVDLKEPSVALTGTLIERGPLRRQSYGKSANSYAKFMVTPFVGTMLIEMKENTPFDRLDDPIFPTRTGKHAAPSAVRTSLRNIIEKSDVELPMHISPHSFRKAVATHLEATMGIEAASHQLRHADTRTTRRHYIARAEQVRDATPALVELSPTGP</sequence>
<dbReference type="PROSITE" id="PS51898">
    <property type="entry name" value="TYR_RECOMBINASE"/>
    <property type="match status" value="1"/>
</dbReference>
<evidence type="ECO:0000313" key="5">
    <source>
        <dbReference type="EMBL" id="GAA3703528.1"/>
    </source>
</evidence>
<protein>
    <submittedName>
        <fullName evidence="5">Tyrosine-type recombinase/integrase</fullName>
    </submittedName>
</protein>
<evidence type="ECO:0000259" key="4">
    <source>
        <dbReference type="PROSITE" id="PS51898"/>
    </source>
</evidence>
<dbReference type="Gene3D" id="1.10.443.10">
    <property type="entry name" value="Intergrase catalytic core"/>
    <property type="match status" value="1"/>
</dbReference>
<comment type="similarity">
    <text evidence="1">Belongs to the 'phage' integrase family.</text>
</comment>
<evidence type="ECO:0000313" key="6">
    <source>
        <dbReference type="Proteomes" id="UP001500752"/>
    </source>
</evidence>
<dbReference type="Proteomes" id="UP001500752">
    <property type="component" value="Unassembled WGS sequence"/>
</dbReference>
<name>A0ABP7DFC6_9MICC</name>
<dbReference type="InterPro" id="IPR050090">
    <property type="entry name" value="Tyrosine_recombinase_XerCD"/>
</dbReference>
<evidence type="ECO:0000256" key="1">
    <source>
        <dbReference type="ARBA" id="ARBA00008857"/>
    </source>
</evidence>
<dbReference type="InterPro" id="IPR011010">
    <property type="entry name" value="DNA_brk_join_enz"/>
</dbReference>